<evidence type="ECO:0000313" key="8">
    <source>
        <dbReference type="EMBL" id="TDL15650.1"/>
    </source>
</evidence>
<dbReference type="Proteomes" id="UP000294933">
    <property type="component" value="Unassembled WGS sequence"/>
</dbReference>
<dbReference type="InterPro" id="IPR023213">
    <property type="entry name" value="CAT-like_dom_sf"/>
</dbReference>
<evidence type="ECO:0000256" key="1">
    <source>
        <dbReference type="ARBA" id="ARBA00005232"/>
    </source>
</evidence>
<organism evidence="8 9">
    <name type="scientific">Rickenella mellea</name>
    <dbReference type="NCBI Taxonomy" id="50990"/>
    <lineage>
        <taxon>Eukaryota</taxon>
        <taxon>Fungi</taxon>
        <taxon>Dikarya</taxon>
        <taxon>Basidiomycota</taxon>
        <taxon>Agaricomycotina</taxon>
        <taxon>Agaricomycetes</taxon>
        <taxon>Hymenochaetales</taxon>
        <taxon>Rickenellaceae</taxon>
        <taxon>Rickenella</taxon>
    </lineage>
</organism>
<dbReference type="STRING" id="50990.A0A4Y7PMH2"/>
<dbReference type="GO" id="GO:0004092">
    <property type="term" value="F:carnitine O-acetyltransferase activity"/>
    <property type="evidence" value="ECO:0007669"/>
    <property type="project" value="TreeGrafter"/>
</dbReference>
<feature type="domain" description="Choline/carnitine acyltransferase" evidence="7">
    <location>
        <begin position="38"/>
        <end position="624"/>
    </location>
</feature>
<comment type="similarity">
    <text evidence="1 5">Belongs to the carnitine/choline acetyltransferase family.</text>
</comment>
<dbReference type="SUPFAM" id="SSF52777">
    <property type="entry name" value="CoA-dependent acyltransferases"/>
    <property type="match status" value="2"/>
</dbReference>
<dbReference type="Pfam" id="PF00755">
    <property type="entry name" value="Carn_acyltransf"/>
    <property type="match status" value="1"/>
</dbReference>
<feature type="active site" description="Proton acceptor" evidence="4">
    <location>
        <position position="338"/>
    </location>
</feature>
<reference evidence="8 9" key="1">
    <citation type="submission" date="2018-06" db="EMBL/GenBank/DDBJ databases">
        <title>A transcriptomic atlas of mushroom development highlights an independent origin of complex multicellularity.</title>
        <authorList>
            <consortium name="DOE Joint Genome Institute"/>
            <person name="Krizsan K."/>
            <person name="Almasi E."/>
            <person name="Merenyi Z."/>
            <person name="Sahu N."/>
            <person name="Viragh M."/>
            <person name="Koszo T."/>
            <person name="Mondo S."/>
            <person name="Kiss B."/>
            <person name="Balint B."/>
            <person name="Kues U."/>
            <person name="Barry K."/>
            <person name="Hegedus J.C."/>
            <person name="Henrissat B."/>
            <person name="Johnson J."/>
            <person name="Lipzen A."/>
            <person name="Ohm R."/>
            <person name="Nagy I."/>
            <person name="Pangilinan J."/>
            <person name="Yan J."/>
            <person name="Xiong Y."/>
            <person name="Grigoriev I.V."/>
            <person name="Hibbett D.S."/>
            <person name="Nagy L.G."/>
        </authorList>
    </citation>
    <scope>NUCLEOTIDE SEQUENCE [LARGE SCALE GENOMIC DNA]</scope>
    <source>
        <strain evidence="8 9">SZMC22713</strain>
    </source>
</reference>
<feature type="compositionally biased region" description="Polar residues" evidence="6">
    <location>
        <begin position="1"/>
        <end position="11"/>
    </location>
</feature>
<dbReference type="InterPro" id="IPR039551">
    <property type="entry name" value="Cho/carn_acyl_trans"/>
</dbReference>
<keyword evidence="2 5" id="KW-0808">Transferase</keyword>
<dbReference type="GO" id="GO:0005739">
    <property type="term" value="C:mitochondrion"/>
    <property type="evidence" value="ECO:0007669"/>
    <property type="project" value="TreeGrafter"/>
</dbReference>
<dbReference type="VEuPathDB" id="FungiDB:BD410DRAFT_796179"/>
<feature type="region of interest" description="Disordered" evidence="6">
    <location>
        <begin position="1"/>
        <end position="21"/>
    </location>
</feature>
<evidence type="ECO:0000256" key="4">
    <source>
        <dbReference type="PIRSR" id="PIRSR600542-1"/>
    </source>
</evidence>
<evidence type="ECO:0000256" key="2">
    <source>
        <dbReference type="ARBA" id="ARBA00022679"/>
    </source>
</evidence>
<protein>
    <submittedName>
        <fullName evidence="8">Acyltransferase ChoActase/COT/CPT</fullName>
    </submittedName>
</protein>
<dbReference type="OrthoDB" id="240216at2759"/>
<keyword evidence="3 5" id="KW-0012">Acyltransferase</keyword>
<dbReference type="Gene3D" id="3.30.559.70">
    <property type="entry name" value="Choline/Carnitine o-acyltransferase, domain 2"/>
    <property type="match status" value="1"/>
</dbReference>
<dbReference type="GO" id="GO:0009437">
    <property type="term" value="P:carnitine metabolic process"/>
    <property type="evidence" value="ECO:0007669"/>
    <property type="project" value="TreeGrafter"/>
</dbReference>
<dbReference type="PANTHER" id="PTHR22589">
    <property type="entry name" value="CARNITINE O-ACYLTRANSFERASE"/>
    <property type="match status" value="1"/>
</dbReference>
<name>A0A4Y7PMH2_9AGAM</name>
<dbReference type="PANTHER" id="PTHR22589:SF103">
    <property type="entry name" value="CARNITINE O-ACETYL-TRANSFERASE, ISOFORM A-RELATED"/>
    <property type="match status" value="1"/>
</dbReference>
<accession>A0A4Y7PMH2</accession>
<dbReference type="EMBL" id="ML170267">
    <property type="protein sequence ID" value="TDL15650.1"/>
    <property type="molecule type" value="Genomic_DNA"/>
</dbReference>
<proteinExistence type="inferred from homology"/>
<dbReference type="GO" id="GO:0005777">
    <property type="term" value="C:peroxisome"/>
    <property type="evidence" value="ECO:0007669"/>
    <property type="project" value="TreeGrafter"/>
</dbReference>
<dbReference type="Gene3D" id="3.30.559.10">
    <property type="entry name" value="Chloramphenicol acetyltransferase-like domain"/>
    <property type="match status" value="1"/>
</dbReference>
<evidence type="ECO:0000256" key="6">
    <source>
        <dbReference type="SAM" id="MobiDB-lite"/>
    </source>
</evidence>
<evidence type="ECO:0000256" key="3">
    <source>
        <dbReference type="ARBA" id="ARBA00023315"/>
    </source>
</evidence>
<dbReference type="PROSITE" id="PS00440">
    <property type="entry name" value="ACYLTRANSF_C_2"/>
    <property type="match status" value="1"/>
</dbReference>
<evidence type="ECO:0000259" key="7">
    <source>
        <dbReference type="Pfam" id="PF00755"/>
    </source>
</evidence>
<evidence type="ECO:0000256" key="5">
    <source>
        <dbReference type="RuleBase" id="RU003801"/>
    </source>
</evidence>
<dbReference type="InterPro" id="IPR042231">
    <property type="entry name" value="Cho/carn_acyl_trans_2"/>
</dbReference>
<dbReference type="InterPro" id="IPR000542">
    <property type="entry name" value="Carn_acyl_trans"/>
</dbReference>
<evidence type="ECO:0000313" key="9">
    <source>
        <dbReference type="Proteomes" id="UP000294933"/>
    </source>
</evidence>
<keyword evidence="9" id="KW-1185">Reference proteome</keyword>
<dbReference type="AlphaFoldDB" id="A0A4Y7PMH2"/>
<sequence length="640" mass="71632">MSTAAAINASQPLKWKSLAPSPPTNGVTLASQAALPHLPVPELSVTFSKLKRSLKPLAWSEEEYKVTEKKIDDFASHLAPELQDRLKKRQAETEHWLEEWWDNGAYMGYRDSVVVNVSYFYGFDDHPAHYPQTPAHRAAALTRATLLFRQKYRRGELEPEKTKEGAICMDTYRWLFDCCRIPGLDGLDWSVSHAKEGDKGDSGHVVAIRRGRVWKIDIAKDGKLLSTDDLERQFQYIYDNTTKDYPPVGVLSASNRDVWAKDYAHLSSSPQNASILNTINSSAFIVSLDNGTPSSEPAWSKALWHGGPGGVGLKDRWVDKPVQYIVYDNAKAGVMGEHSIMDGTPVARLCDTVLDALADPNFDHGTNTVSAAPTTTTMMPEPRDWLVSEQTEKAIVQAQKAAAELVDTQELEVFVTQYGKGAIKRFGFSPDSWAQLVVQLAYHRLLLSTSPNKEDYDPKSPFHTLRNGGTYEAASTRRFHKGRTEAIRVTCVESDRWVRSMVDDGVDDDERRALFGEAVKAHGRLAREAGKADGVDRHLLGLRKLLKDGEEMPAMYSDPLFLRSSNWVLSTSAIFSKHFPAYGWGEVVPEGFGVAYMTGFEDRLFFNITSRKEMPNGQFCEEIRRAAEELYALFSPKAKL</sequence>
<gene>
    <name evidence="8" type="ORF">BD410DRAFT_796179</name>
</gene>